<dbReference type="InterPro" id="IPR018392">
    <property type="entry name" value="LysM"/>
</dbReference>
<dbReference type="Pfam" id="PF01476">
    <property type="entry name" value="LysM"/>
    <property type="match status" value="1"/>
</dbReference>
<reference evidence="3 4" key="1">
    <citation type="submission" date="2019-08" db="EMBL/GenBank/DDBJ databases">
        <title>Deep-cultivation of Planctomycetes and their phenomic and genomic characterization uncovers novel biology.</title>
        <authorList>
            <person name="Wiegand S."/>
            <person name="Jogler M."/>
            <person name="Boedeker C."/>
            <person name="Pinto D."/>
            <person name="Vollmers J."/>
            <person name="Rivas-Marin E."/>
            <person name="Kohn T."/>
            <person name="Peeters S.H."/>
            <person name="Heuer A."/>
            <person name="Rast P."/>
            <person name="Oberbeckmann S."/>
            <person name="Bunk B."/>
            <person name="Jeske O."/>
            <person name="Meyerdierks A."/>
            <person name="Storesund J.E."/>
            <person name="Kallscheuer N."/>
            <person name="Luecker S."/>
            <person name="Lage O.M."/>
            <person name="Pohl T."/>
            <person name="Merkel B.J."/>
            <person name="Hornburger P."/>
            <person name="Mueller R.-W."/>
            <person name="Bruemmer F."/>
            <person name="Labrenz M."/>
            <person name="Spormann A.M."/>
            <person name="Op den Camp H."/>
            <person name="Overmann J."/>
            <person name="Amann R."/>
            <person name="Jetten M.S.M."/>
            <person name="Mascher T."/>
            <person name="Medema M.H."/>
            <person name="Devos D.P."/>
            <person name="Kaster A.-K."/>
            <person name="Ovreas L."/>
            <person name="Rohde M."/>
            <person name="Galperin M.Y."/>
            <person name="Jogler C."/>
        </authorList>
    </citation>
    <scope>NUCLEOTIDE SEQUENCE [LARGE SCALE GENOMIC DNA]</scope>
    <source>
        <strain evidence="3 4">Pr1d</strain>
    </source>
</reference>
<dbReference type="AlphaFoldDB" id="A0A5B9QIS5"/>
<dbReference type="PANTHER" id="PTHR33734:SF22">
    <property type="entry name" value="MEMBRANE-BOUND LYTIC MUREIN TRANSGLYCOSYLASE D"/>
    <property type="match status" value="1"/>
</dbReference>
<organism evidence="3 4">
    <name type="scientific">Bythopirellula goksoeyrii</name>
    <dbReference type="NCBI Taxonomy" id="1400387"/>
    <lineage>
        <taxon>Bacteria</taxon>
        <taxon>Pseudomonadati</taxon>
        <taxon>Planctomycetota</taxon>
        <taxon>Planctomycetia</taxon>
        <taxon>Pirellulales</taxon>
        <taxon>Lacipirellulaceae</taxon>
        <taxon>Bythopirellula</taxon>
    </lineage>
</organism>
<dbReference type="SUPFAM" id="SSF54106">
    <property type="entry name" value="LysM domain"/>
    <property type="match status" value="1"/>
</dbReference>
<evidence type="ECO:0000259" key="2">
    <source>
        <dbReference type="PROSITE" id="PS51782"/>
    </source>
</evidence>
<dbReference type="SMART" id="SM00257">
    <property type="entry name" value="LysM"/>
    <property type="match status" value="1"/>
</dbReference>
<dbReference type="KEGG" id="bgok:Pr1d_48160"/>
<evidence type="ECO:0000256" key="1">
    <source>
        <dbReference type="SAM" id="MobiDB-lite"/>
    </source>
</evidence>
<dbReference type="RefSeq" id="WP_148075708.1">
    <property type="nucleotide sequence ID" value="NZ_CP042913.1"/>
</dbReference>
<gene>
    <name evidence="3" type="ORF">Pr1d_48160</name>
</gene>
<feature type="domain" description="LysM" evidence="2">
    <location>
        <begin position="285"/>
        <end position="329"/>
    </location>
</feature>
<feature type="compositionally biased region" description="Polar residues" evidence="1">
    <location>
        <begin position="119"/>
        <end position="134"/>
    </location>
</feature>
<name>A0A5B9QIS5_9BACT</name>
<protein>
    <submittedName>
        <fullName evidence="3">LysM domain protein</fullName>
    </submittedName>
</protein>
<dbReference type="Gene3D" id="3.10.350.10">
    <property type="entry name" value="LysM domain"/>
    <property type="match status" value="1"/>
</dbReference>
<dbReference type="InterPro" id="IPR036779">
    <property type="entry name" value="LysM_dom_sf"/>
</dbReference>
<dbReference type="EMBL" id="CP042913">
    <property type="protein sequence ID" value="QEG37470.1"/>
    <property type="molecule type" value="Genomic_DNA"/>
</dbReference>
<evidence type="ECO:0000313" key="4">
    <source>
        <dbReference type="Proteomes" id="UP000323917"/>
    </source>
</evidence>
<sequence>MNSLRPLITVGFLAIVGLFLYMKINETEPVIPEAALEWNLSDDVEVGGMDGGGLAQFEPQIVDQSAAAPVPTTTAPAYGASPSFESAPPFNASTQSEPPPAFDPNAALPEFDEPAANQEVKSAQAEPQTETDTNATATPPLPPLPALPSAENRYDTVETNTQPSQTQASASQSAAQAPSEKLSSAPAETVDSKVAPDFATQSPVTPTESFPATGAAAENQASLFSTARLNVQAALDRGELSQALLLLSDWYGDPSLSESEAAEVQELLSQLAGSVIYSTEHRLESPYLVQAGEQLEDIAQKFNVPWQLLAKINGIADPEKLQPGQQLKVIRGPFTAKIDLSSQTLVLMLDRRYAGKFPLDFAPSTSVEAGYWVVDQKLLTPGDVGITGAASSTATEDKSILLKSSEPGVNQVAILRGTTPAAGSADTAGRVIQLKNADVHDVYDILSLGSQVIIRR</sequence>
<dbReference type="OrthoDB" id="9787225at2"/>
<feature type="compositionally biased region" description="Low complexity" evidence="1">
    <location>
        <begin position="161"/>
        <end position="179"/>
    </location>
</feature>
<feature type="region of interest" description="Disordered" evidence="1">
    <location>
        <begin position="72"/>
        <end position="190"/>
    </location>
</feature>
<evidence type="ECO:0000313" key="3">
    <source>
        <dbReference type="EMBL" id="QEG37470.1"/>
    </source>
</evidence>
<dbReference type="PROSITE" id="PS51782">
    <property type="entry name" value="LYSM"/>
    <property type="match status" value="1"/>
</dbReference>
<accession>A0A5B9QIS5</accession>
<keyword evidence="4" id="KW-1185">Reference proteome</keyword>
<dbReference type="CDD" id="cd00118">
    <property type="entry name" value="LysM"/>
    <property type="match status" value="1"/>
</dbReference>
<dbReference type="GO" id="GO:0008932">
    <property type="term" value="F:lytic endotransglycosylase activity"/>
    <property type="evidence" value="ECO:0007669"/>
    <property type="project" value="TreeGrafter"/>
</dbReference>
<dbReference type="Proteomes" id="UP000323917">
    <property type="component" value="Chromosome"/>
</dbReference>
<proteinExistence type="predicted"/>
<dbReference type="PANTHER" id="PTHR33734">
    <property type="entry name" value="LYSM DOMAIN-CONTAINING GPI-ANCHORED PROTEIN 2"/>
    <property type="match status" value="1"/>
</dbReference>